<organism evidence="2 3">
    <name type="scientific">Elysia crispata</name>
    <name type="common">lettuce slug</name>
    <dbReference type="NCBI Taxonomy" id="231223"/>
    <lineage>
        <taxon>Eukaryota</taxon>
        <taxon>Metazoa</taxon>
        <taxon>Spiralia</taxon>
        <taxon>Lophotrochozoa</taxon>
        <taxon>Mollusca</taxon>
        <taxon>Gastropoda</taxon>
        <taxon>Heterobranchia</taxon>
        <taxon>Euthyneura</taxon>
        <taxon>Panpulmonata</taxon>
        <taxon>Sacoglossa</taxon>
        <taxon>Placobranchoidea</taxon>
        <taxon>Plakobranchidae</taxon>
        <taxon>Elysia</taxon>
    </lineage>
</organism>
<proteinExistence type="predicted"/>
<name>A0AAE0ZHP2_9GAST</name>
<feature type="transmembrane region" description="Helical" evidence="1">
    <location>
        <begin position="218"/>
        <end position="239"/>
    </location>
</feature>
<evidence type="ECO:0000313" key="3">
    <source>
        <dbReference type="Proteomes" id="UP001283361"/>
    </source>
</evidence>
<comment type="caution">
    <text evidence="2">The sequence shown here is derived from an EMBL/GenBank/DDBJ whole genome shotgun (WGS) entry which is preliminary data.</text>
</comment>
<accession>A0AAE0ZHP2</accession>
<dbReference type="EMBL" id="JAWDGP010003930">
    <property type="protein sequence ID" value="KAK3769405.1"/>
    <property type="molecule type" value="Genomic_DNA"/>
</dbReference>
<dbReference type="Gene3D" id="2.40.160.110">
    <property type="match status" value="1"/>
</dbReference>
<evidence type="ECO:0000313" key="2">
    <source>
        <dbReference type="EMBL" id="KAK3769405.1"/>
    </source>
</evidence>
<dbReference type="Proteomes" id="UP001283361">
    <property type="component" value="Unassembled WGS sequence"/>
</dbReference>
<keyword evidence="1" id="KW-0472">Membrane</keyword>
<sequence>MASYHLFHCARVWTLFLITISFPLFAKCRRFEVYNRTSTPATVCSIVDADVTIVVTAMDGDRELISISVTSNSSDIHAFGSCGHYIMLGWPDDIHWHITNRDPYIDFSVLFTPNNVFGDIAPSAKVMTFESPRKAIVGEDRSYKCSAKNVDYYQRNSSENITFSVTVIVKYVQVQLVNVMNGTFSAPGPECNQTELPPVTPTVPSAPGPHFWRRWLKVIIPVIACITCVVICLVVWYYFRRRRRPQVWLRRYSERLV</sequence>
<gene>
    <name evidence="2" type="ORF">RRG08_009557</name>
</gene>
<protein>
    <submittedName>
        <fullName evidence="2">Uncharacterized protein</fullName>
    </submittedName>
</protein>
<reference evidence="2" key="1">
    <citation type="journal article" date="2023" name="G3 (Bethesda)">
        <title>A reference genome for the long-term kleptoplast-retaining sea slug Elysia crispata morphotype clarki.</title>
        <authorList>
            <person name="Eastman K.E."/>
            <person name="Pendleton A.L."/>
            <person name="Shaikh M.A."/>
            <person name="Suttiyut T."/>
            <person name="Ogas R."/>
            <person name="Tomko P."/>
            <person name="Gavelis G."/>
            <person name="Widhalm J.R."/>
            <person name="Wisecaver J.H."/>
        </authorList>
    </citation>
    <scope>NUCLEOTIDE SEQUENCE</scope>
    <source>
        <strain evidence="2">ECLA1</strain>
    </source>
</reference>
<keyword evidence="3" id="KW-1185">Reference proteome</keyword>
<dbReference type="AlphaFoldDB" id="A0AAE0ZHP2"/>
<feature type="transmembrane region" description="Helical" evidence="1">
    <location>
        <begin position="6"/>
        <end position="26"/>
    </location>
</feature>
<keyword evidence="1" id="KW-0812">Transmembrane</keyword>
<keyword evidence="1" id="KW-1133">Transmembrane helix</keyword>
<evidence type="ECO:0000256" key="1">
    <source>
        <dbReference type="SAM" id="Phobius"/>
    </source>
</evidence>